<evidence type="ECO:0000313" key="4">
    <source>
        <dbReference type="Proteomes" id="UP000236594"/>
    </source>
</evidence>
<dbReference type="OrthoDB" id="9815425at2"/>
<reference evidence="3 4" key="1">
    <citation type="submission" date="2018-04" db="EMBL/GenBank/DDBJ databases">
        <title>Draft Genome Sequence of Phosphate-Solubilizing Chryseobacterium sp. ISE14 that is a Biocontrol and Plant Growth-Promoting Rhizobacterium Isolated from Cucumber.</title>
        <authorList>
            <person name="Jeong J.-J."/>
            <person name="Sang M.K."/>
            <person name="Choi I.-G."/>
            <person name="Kim K.D."/>
        </authorList>
    </citation>
    <scope>NUCLEOTIDE SEQUENCE [LARGE SCALE GENOMIC DNA]</scope>
    <source>
        <strain evidence="3 4">ISE14</strain>
    </source>
</reference>
<protein>
    <submittedName>
        <fullName evidence="3">Alpha/beta hydrolase</fullName>
    </submittedName>
</protein>
<dbReference type="InterPro" id="IPR050300">
    <property type="entry name" value="GDXG_lipolytic_enzyme"/>
</dbReference>
<name>A0A316XEJ9_9FLAO</name>
<sequence length="311" mass="34558">MQLTSKINTILHHLEKIQSFNAQDPMDDTRKYLETMSFQLSGKREPVAVIEELHISLEGRDIPIRIYRPKGRDIQKSSAILYIHGGWFIAGGFETHDAVARKLANTTGSVVIFPDYRLAPEHPFPAGLNDNVETAKWIVHNAENLGLDTDKIGIIGDSAGGALATAVSTQIGEYFKFQILIYPAADDQLNSKSWETYENGPVLNKQGGIEAWKAYLPEKEKTNPLAIPVLIKDFKNTPPTLVLLAEHDPLIDDGKKLSENMKNAGISLQISFYKDMVHGFMHMGEILDEVQTAVDEMAAFAQEKLDSKNVG</sequence>
<dbReference type="GO" id="GO:0016787">
    <property type="term" value="F:hydrolase activity"/>
    <property type="evidence" value="ECO:0007669"/>
    <property type="project" value="UniProtKB-KW"/>
</dbReference>
<keyword evidence="1 3" id="KW-0378">Hydrolase</keyword>
<dbReference type="SUPFAM" id="SSF53474">
    <property type="entry name" value="alpha/beta-Hydrolases"/>
    <property type="match status" value="1"/>
</dbReference>
<feature type="domain" description="Alpha/beta hydrolase fold-3" evidence="2">
    <location>
        <begin position="80"/>
        <end position="281"/>
    </location>
</feature>
<accession>A0A316XEJ9</accession>
<comment type="caution">
    <text evidence="3">The sequence shown here is derived from an EMBL/GenBank/DDBJ whole genome shotgun (WGS) entry which is preliminary data.</text>
</comment>
<dbReference type="AlphaFoldDB" id="A0A316XEJ9"/>
<dbReference type="Pfam" id="PF07859">
    <property type="entry name" value="Abhydrolase_3"/>
    <property type="match status" value="1"/>
</dbReference>
<dbReference type="EMBL" id="PPED02000001">
    <property type="protein sequence ID" value="PWN71629.1"/>
    <property type="molecule type" value="Genomic_DNA"/>
</dbReference>
<organism evidence="3 4">
    <name type="scientific">Chryseobacterium phosphatilyticum</name>
    <dbReference type="NCBI Taxonomy" id="475075"/>
    <lineage>
        <taxon>Bacteria</taxon>
        <taxon>Pseudomonadati</taxon>
        <taxon>Bacteroidota</taxon>
        <taxon>Flavobacteriia</taxon>
        <taxon>Flavobacteriales</taxon>
        <taxon>Weeksellaceae</taxon>
        <taxon>Chryseobacterium group</taxon>
        <taxon>Chryseobacterium</taxon>
    </lineage>
</organism>
<dbReference type="InterPro" id="IPR013094">
    <property type="entry name" value="AB_hydrolase_3"/>
</dbReference>
<dbReference type="Proteomes" id="UP000236594">
    <property type="component" value="Unassembled WGS sequence"/>
</dbReference>
<gene>
    <name evidence="3" type="ORF">C1631_003110</name>
</gene>
<dbReference type="InterPro" id="IPR029058">
    <property type="entry name" value="AB_hydrolase_fold"/>
</dbReference>
<proteinExistence type="predicted"/>
<dbReference type="PANTHER" id="PTHR48081:SF8">
    <property type="entry name" value="ALPHA_BETA HYDROLASE FOLD-3 DOMAIN-CONTAINING PROTEIN-RELATED"/>
    <property type="match status" value="1"/>
</dbReference>
<evidence type="ECO:0000256" key="1">
    <source>
        <dbReference type="ARBA" id="ARBA00022801"/>
    </source>
</evidence>
<evidence type="ECO:0000313" key="3">
    <source>
        <dbReference type="EMBL" id="PWN71629.1"/>
    </source>
</evidence>
<dbReference type="Gene3D" id="3.40.50.1820">
    <property type="entry name" value="alpha/beta hydrolase"/>
    <property type="match status" value="1"/>
</dbReference>
<dbReference type="PANTHER" id="PTHR48081">
    <property type="entry name" value="AB HYDROLASE SUPERFAMILY PROTEIN C4A8.06C"/>
    <property type="match status" value="1"/>
</dbReference>
<dbReference type="RefSeq" id="WP_109710401.1">
    <property type="nucleotide sequence ID" value="NZ_PPED02000001.1"/>
</dbReference>
<evidence type="ECO:0000259" key="2">
    <source>
        <dbReference type="Pfam" id="PF07859"/>
    </source>
</evidence>
<keyword evidence="4" id="KW-1185">Reference proteome</keyword>